<comment type="caution">
    <text evidence="1">The sequence shown here is derived from an EMBL/GenBank/DDBJ whole genome shotgun (WGS) entry which is preliminary data.</text>
</comment>
<evidence type="ECO:0000313" key="1">
    <source>
        <dbReference type="EMBL" id="GAF95761.1"/>
    </source>
</evidence>
<dbReference type="EMBL" id="BARS01019878">
    <property type="protein sequence ID" value="GAF95761.1"/>
    <property type="molecule type" value="Genomic_DNA"/>
</dbReference>
<sequence>MSLTEKIDKRLVIVLEGENKESICKDLKEKVMKQLSPEIMSSVNKMLVLNLAKWKEDFVKPLIKDTVKEVMAEKNGD</sequence>
<proteinExistence type="predicted"/>
<gene>
    <name evidence="1" type="ORF">S01H1_32138</name>
</gene>
<protein>
    <submittedName>
        <fullName evidence="1">Uncharacterized protein</fullName>
    </submittedName>
</protein>
<reference evidence="1" key="1">
    <citation type="journal article" date="2014" name="Front. Microbiol.">
        <title>High frequency of phylogenetically diverse reductive dehalogenase-homologous genes in deep subseafloor sedimentary metagenomes.</title>
        <authorList>
            <person name="Kawai M."/>
            <person name="Futagami T."/>
            <person name="Toyoda A."/>
            <person name="Takaki Y."/>
            <person name="Nishi S."/>
            <person name="Hori S."/>
            <person name="Arai W."/>
            <person name="Tsubouchi T."/>
            <person name="Morono Y."/>
            <person name="Uchiyama I."/>
            <person name="Ito T."/>
            <person name="Fujiyama A."/>
            <person name="Inagaki F."/>
            <person name="Takami H."/>
        </authorList>
    </citation>
    <scope>NUCLEOTIDE SEQUENCE</scope>
    <source>
        <strain evidence="1">Expedition CK06-06</strain>
    </source>
</reference>
<dbReference type="AlphaFoldDB" id="X0U8U9"/>
<accession>X0U8U9</accession>
<name>X0U8U9_9ZZZZ</name>
<organism evidence="1">
    <name type="scientific">marine sediment metagenome</name>
    <dbReference type="NCBI Taxonomy" id="412755"/>
    <lineage>
        <taxon>unclassified sequences</taxon>
        <taxon>metagenomes</taxon>
        <taxon>ecological metagenomes</taxon>
    </lineage>
</organism>